<dbReference type="InterPro" id="IPR036583">
    <property type="entry name" value="23S_rRNA_IVS_sf"/>
</dbReference>
<dbReference type="NCBIfam" id="TIGR02436">
    <property type="entry name" value="four helix bundle protein"/>
    <property type="match status" value="1"/>
</dbReference>
<dbReference type="Gene3D" id="1.20.1440.60">
    <property type="entry name" value="23S rRNA-intervening sequence"/>
    <property type="match status" value="1"/>
</dbReference>
<keyword evidence="2" id="KW-1185">Reference proteome</keyword>
<gene>
    <name evidence="1" type="ORF">FNZ56_09540</name>
</gene>
<evidence type="ECO:0000313" key="2">
    <source>
        <dbReference type="Proteomes" id="UP000315891"/>
    </source>
</evidence>
<dbReference type="EMBL" id="CP041742">
    <property type="protein sequence ID" value="QDQ74106.1"/>
    <property type="molecule type" value="Genomic_DNA"/>
</dbReference>
<accession>A0A516V6E2</accession>
<dbReference type="CDD" id="cd16377">
    <property type="entry name" value="23S_rRNA_IVP_like"/>
    <property type="match status" value="1"/>
</dbReference>
<dbReference type="RefSeq" id="WP_143879616.1">
    <property type="nucleotide sequence ID" value="NZ_BAABLZ010000001.1"/>
</dbReference>
<organism evidence="1 2">
    <name type="scientific">Pseudoluteimonas lycopersici</name>
    <dbReference type="NCBI Taxonomy" id="1324796"/>
    <lineage>
        <taxon>Bacteria</taxon>
        <taxon>Pseudomonadati</taxon>
        <taxon>Pseudomonadota</taxon>
        <taxon>Gammaproteobacteria</taxon>
        <taxon>Lysobacterales</taxon>
        <taxon>Lysobacteraceae</taxon>
        <taxon>Pseudoluteimonas</taxon>
    </lineage>
</organism>
<reference evidence="1 2" key="1">
    <citation type="submission" date="2019-07" db="EMBL/GenBank/DDBJ databases">
        <title>Lysobacter weifangensis sp. nov., isolated from bensulfuron-methyl contaminated farmland soil.</title>
        <authorList>
            <person name="Zhao H."/>
        </authorList>
    </citation>
    <scope>NUCLEOTIDE SEQUENCE [LARGE SCALE GENOMIC DNA]</scope>
    <source>
        <strain evidence="1 2">CC-Bw-6</strain>
    </source>
</reference>
<dbReference type="Pfam" id="PF05635">
    <property type="entry name" value="23S_rRNA_IVP"/>
    <property type="match status" value="1"/>
</dbReference>
<dbReference type="AlphaFoldDB" id="A0A516V6E2"/>
<dbReference type="PANTHER" id="PTHR38471:SF2">
    <property type="entry name" value="FOUR HELIX BUNDLE PROTEIN"/>
    <property type="match status" value="1"/>
</dbReference>
<proteinExistence type="predicted"/>
<sequence length="139" mass="15821">MRVFLMVVPLQARQRVPARERAMHYRDAEVWKRSMALAEQACRLADGLPAAERFGLRSQISRAAVSVPSNIAEGWSRESRREKAQFMAIAQGSLSELHTQLLLCERLGWLDPGALRLPYGLIDETSRMLTTLRRKMRTG</sequence>
<name>A0A516V6E2_9GAMM</name>
<evidence type="ECO:0000313" key="1">
    <source>
        <dbReference type="EMBL" id="QDQ74106.1"/>
    </source>
</evidence>
<dbReference type="SUPFAM" id="SSF158446">
    <property type="entry name" value="IVS-encoded protein-like"/>
    <property type="match status" value="1"/>
</dbReference>
<protein>
    <submittedName>
        <fullName evidence="1">Four helix bundle protein</fullName>
    </submittedName>
</protein>
<dbReference type="PANTHER" id="PTHR38471">
    <property type="entry name" value="FOUR HELIX BUNDLE PROTEIN"/>
    <property type="match status" value="1"/>
</dbReference>
<dbReference type="Proteomes" id="UP000315891">
    <property type="component" value="Chromosome"/>
</dbReference>
<dbReference type="OrthoDB" id="160990at2"/>
<dbReference type="InterPro" id="IPR012657">
    <property type="entry name" value="23S_rRNA-intervening_sequence"/>
</dbReference>